<evidence type="ECO:0000256" key="3">
    <source>
        <dbReference type="ARBA" id="ARBA00013254"/>
    </source>
</evidence>
<dbReference type="InterPro" id="IPR000073">
    <property type="entry name" value="AB_hydrolase_1"/>
</dbReference>
<reference evidence="12" key="2">
    <citation type="submission" date="2025-08" db="UniProtKB">
        <authorList>
            <consortium name="RefSeq"/>
        </authorList>
    </citation>
    <scope>IDENTIFICATION</scope>
</reference>
<feature type="transmembrane region" description="Helical" evidence="9">
    <location>
        <begin position="51"/>
        <end position="73"/>
    </location>
</feature>
<dbReference type="EC" id="3.1.1.23" evidence="3"/>
<dbReference type="Proteomes" id="UP001652642">
    <property type="component" value="Chromosome 2"/>
</dbReference>
<evidence type="ECO:0000256" key="1">
    <source>
        <dbReference type="ARBA" id="ARBA00001613"/>
    </source>
</evidence>
<comment type="similarity">
    <text evidence="2">Belongs to the AB hydrolase superfamily.</text>
</comment>
<dbReference type="PRINTS" id="PR00412">
    <property type="entry name" value="EPOXHYDRLASE"/>
</dbReference>
<dbReference type="InterPro" id="IPR050266">
    <property type="entry name" value="AB_hydrolase_sf"/>
</dbReference>
<keyword evidence="9" id="KW-1133">Transmembrane helix</keyword>
<comment type="subcellular location">
    <subcellularLocation>
        <location evidence="4">Late endosome membrane</location>
        <topology evidence="4">Single-pass type II membrane protein</topology>
    </subcellularLocation>
    <subcellularLocation>
        <location evidence="5">Lysosome membrane</location>
        <topology evidence="5">Single-pass type II membrane protein</topology>
    </subcellularLocation>
    <subcellularLocation>
        <location evidence="6">Mitochondrion membrane</location>
        <topology evidence="6">Single-pass type II membrane protein</topology>
    </subcellularLocation>
</comment>
<evidence type="ECO:0000256" key="5">
    <source>
        <dbReference type="ARBA" id="ARBA00037874"/>
    </source>
</evidence>
<feature type="domain" description="AB hydrolase-1" evidence="10">
    <location>
        <begin position="162"/>
        <end position="378"/>
    </location>
</feature>
<dbReference type="PANTHER" id="PTHR43798">
    <property type="entry name" value="MONOACYLGLYCEROL LIPASE"/>
    <property type="match status" value="1"/>
</dbReference>
<accession>A0ABM5FCM4</accession>
<dbReference type="Gene3D" id="3.40.50.1820">
    <property type="entry name" value="alpha/beta hydrolase"/>
    <property type="match status" value="1"/>
</dbReference>
<dbReference type="InterPro" id="IPR029058">
    <property type="entry name" value="AB_hydrolase_fold"/>
</dbReference>
<evidence type="ECO:0000313" key="11">
    <source>
        <dbReference type="Proteomes" id="UP001652642"/>
    </source>
</evidence>
<dbReference type="GeneID" id="110079937"/>
<evidence type="ECO:0000256" key="2">
    <source>
        <dbReference type="ARBA" id="ARBA00008645"/>
    </source>
</evidence>
<reference evidence="11" key="1">
    <citation type="submission" date="2025-05" db="UniProtKB">
        <authorList>
            <consortium name="RefSeq"/>
        </authorList>
    </citation>
    <scope>NUCLEOTIDE SEQUENCE [LARGE SCALE GENOMIC DNA]</scope>
</reference>
<name>A0ABM5FCM4_9SAUR</name>
<protein>
    <recommendedName>
        <fullName evidence="3">acylglycerol lipase</fullName>
        <ecNumber evidence="3">3.1.1.23</ecNumber>
    </recommendedName>
</protein>
<gene>
    <name evidence="12" type="primary">LOC110079937</name>
</gene>
<evidence type="ECO:0000259" key="10">
    <source>
        <dbReference type="Pfam" id="PF00561"/>
    </source>
</evidence>
<evidence type="ECO:0000256" key="9">
    <source>
        <dbReference type="SAM" id="Phobius"/>
    </source>
</evidence>
<dbReference type="InterPro" id="IPR000639">
    <property type="entry name" value="Epox_hydrolase-like"/>
</dbReference>
<evidence type="ECO:0000256" key="7">
    <source>
        <dbReference type="ARBA" id="ARBA00047662"/>
    </source>
</evidence>
<dbReference type="PANTHER" id="PTHR43798:SF5">
    <property type="entry name" value="MONOACYLGLYCEROL LIPASE ABHD6"/>
    <property type="match status" value="1"/>
</dbReference>
<evidence type="ECO:0000256" key="4">
    <source>
        <dbReference type="ARBA" id="ARBA00037797"/>
    </source>
</evidence>
<organism evidence="11 12">
    <name type="scientific">Pogona vitticeps</name>
    <name type="common">central bearded dragon</name>
    <dbReference type="NCBI Taxonomy" id="103695"/>
    <lineage>
        <taxon>Eukaryota</taxon>
        <taxon>Metazoa</taxon>
        <taxon>Chordata</taxon>
        <taxon>Craniata</taxon>
        <taxon>Vertebrata</taxon>
        <taxon>Euteleostomi</taxon>
        <taxon>Lepidosauria</taxon>
        <taxon>Squamata</taxon>
        <taxon>Bifurcata</taxon>
        <taxon>Unidentata</taxon>
        <taxon>Episquamata</taxon>
        <taxon>Toxicofera</taxon>
        <taxon>Iguania</taxon>
        <taxon>Acrodonta</taxon>
        <taxon>Agamidae</taxon>
        <taxon>Amphibolurinae</taxon>
        <taxon>Pogona</taxon>
    </lineage>
</organism>
<comment type="catalytic activity">
    <reaction evidence="7">
        <text>1-dodecanoylglycerol + H2O = dodecanoate + glycerol + H(+)</text>
        <dbReference type="Rhea" id="RHEA:44316"/>
        <dbReference type="ChEBI" id="CHEBI:15377"/>
        <dbReference type="ChEBI" id="CHEBI:15378"/>
        <dbReference type="ChEBI" id="CHEBI:17754"/>
        <dbReference type="ChEBI" id="CHEBI:18262"/>
        <dbReference type="ChEBI" id="CHEBI:75539"/>
    </reaction>
</comment>
<evidence type="ECO:0000256" key="8">
    <source>
        <dbReference type="ARBA" id="ARBA00049568"/>
    </source>
</evidence>
<dbReference type="Pfam" id="PF00561">
    <property type="entry name" value="Abhydrolase_1"/>
    <property type="match status" value="1"/>
</dbReference>
<comment type="function">
    <text evidence="8">Lipase that preferentially hydrolysis medium-chain saturated monoacylglycerols including 2-arachidonoylglycerol. Through 2-arachidonoylglycerol degradation may regulate endocannabinoid signaling pathways. Also has a lysophosphatidyl lipase activity with a preference for lysophosphatidylglycerol among other lysophospholipids. Also able to degrade bis(monoacylglycero)phosphate (BMP) and constitutes the major enzyme for BMP catabolism. BMP, also known as lysobisphosphatidic acid, is enriched in late endosomes and lysosomes and plays a key role in the formation of intraluminal vesicles and in lipid sorting.</text>
</comment>
<dbReference type="RefSeq" id="XP_072843154.1">
    <property type="nucleotide sequence ID" value="XM_072987053.1"/>
</dbReference>
<evidence type="ECO:0000256" key="6">
    <source>
        <dbReference type="ARBA" id="ARBA00046308"/>
    </source>
</evidence>
<evidence type="ECO:0000313" key="12">
    <source>
        <dbReference type="RefSeq" id="XP_072843154.1"/>
    </source>
</evidence>
<proteinExistence type="inferred from homology"/>
<sequence>MRGTTVPTSLDISLATIAGICTWKLGGGSCKQVFQAEKKDSASMESSSVKILSRILSFLIGVLMFIAFTIFHLGPSQKIFRIMIWFKYQKRAVNVKYVECNDYRFCYFSRGQPGLQPSLLMLHGFLFSKDMWLNAIKGHELELVIVFQYIKFSTCWLTTHLIQSDVMFSQLFPKDLHLVCVDMPGHGETTCLEEENYAAAAQAEKIHQFVECIGLNRQPFHLVGISMGGMVAGLYAALYPSDVCCLSLLCPAGLRFPAGNGPMKQLKKRAHSTKPHSFLKLGFYNPSLTNVQLLKGYLEASKLNASFCVKYFLDISSPTSKHSLHDNLNKIKAPTQIIWGKNDQVIDPSGAEILGNAIANSQVHMVEKCGHFIVLDRPRRSAKLLLEFYQSVCGPLENKLWG</sequence>
<dbReference type="SUPFAM" id="SSF53474">
    <property type="entry name" value="alpha/beta-Hydrolases"/>
    <property type="match status" value="1"/>
</dbReference>
<comment type="catalytic activity">
    <reaction evidence="1">
        <text>Hydrolyzes glycerol monoesters of long-chain fatty acids.</text>
        <dbReference type="EC" id="3.1.1.23"/>
    </reaction>
</comment>
<keyword evidence="9" id="KW-0812">Transmembrane</keyword>
<dbReference type="PRINTS" id="PR00111">
    <property type="entry name" value="ABHYDROLASE"/>
</dbReference>
<keyword evidence="11" id="KW-1185">Reference proteome</keyword>
<keyword evidence="9" id="KW-0472">Membrane</keyword>